<dbReference type="GO" id="GO:0004803">
    <property type="term" value="F:transposase activity"/>
    <property type="evidence" value="ECO:0007669"/>
    <property type="project" value="InterPro"/>
</dbReference>
<feature type="domain" description="Transposase IS200-like" evidence="1">
    <location>
        <begin position="17"/>
        <end position="131"/>
    </location>
</feature>
<dbReference type="PANTHER" id="PTHR36966:SF1">
    <property type="entry name" value="REP-ASSOCIATED TYROSINE TRANSPOSASE"/>
    <property type="match status" value="1"/>
</dbReference>
<evidence type="ECO:0000313" key="3">
    <source>
        <dbReference type="Proteomes" id="UP000438196"/>
    </source>
</evidence>
<evidence type="ECO:0000313" key="2">
    <source>
        <dbReference type="EMBL" id="MUF03502.1"/>
    </source>
</evidence>
<dbReference type="OrthoDB" id="9791101at2"/>
<dbReference type="NCBIfam" id="NF047646">
    <property type="entry name" value="REP_Tyr_transpos"/>
    <property type="match status" value="1"/>
</dbReference>
<comment type="caution">
    <text evidence="2">The sequence shown here is derived from an EMBL/GenBank/DDBJ whole genome shotgun (WGS) entry which is preliminary data.</text>
</comment>
<dbReference type="InterPro" id="IPR052715">
    <property type="entry name" value="RAYT_transposase"/>
</dbReference>
<proteinExistence type="predicted"/>
<dbReference type="GO" id="GO:0043565">
    <property type="term" value="F:sequence-specific DNA binding"/>
    <property type="evidence" value="ECO:0007669"/>
    <property type="project" value="TreeGrafter"/>
</dbReference>
<dbReference type="GO" id="GO:0006313">
    <property type="term" value="P:DNA transposition"/>
    <property type="evidence" value="ECO:0007669"/>
    <property type="project" value="InterPro"/>
</dbReference>
<dbReference type="InterPro" id="IPR002686">
    <property type="entry name" value="Transposase_17"/>
</dbReference>
<evidence type="ECO:0000259" key="1">
    <source>
        <dbReference type="SMART" id="SM01321"/>
    </source>
</evidence>
<dbReference type="InterPro" id="IPR036515">
    <property type="entry name" value="Transposase_17_sf"/>
</dbReference>
<protein>
    <submittedName>
        <fullName evidence="2">Transposase</fullName>
    </submittedName>
</protein>
<dbReference type="PANTHER" id="PTHR36966">
    <property type="entry name" value="REP-ASSOCIATED TYROSINE TRANSPOSASE"/>
    <property type="match status" value="1"/>
</dbReference>
<dbReference type="Proteomes" id="UP000438196">
    <property type="component" value="Unassembled WGS sequence"/>
</dbReference>
<name>A0A6I3W8M9_9PSED</name>
<keyword evidence="3" id="KW-1185">Reference proteome</keyword>
<dbReference type="RefSeq" id="WP_155581888.1">
    <property type="nucleotide sequence ID" value="NZ_JBHSTH010000001.1"/>
</dbReference>
<dbReference type="Pfam" id="PF01797">
    <property type="entry name" value="Y1_Tnp"/>
    <property type="match status" value="1"/>
</dbReference>
<dbReference type="EMBL" id="WNNK01000002">
    <property type="protein sequence ID" value="MUF03502.1"/>
    <property type="molecule type" value="Genomic_DNA"/>
</dbReference>
<dbReference type="AlphaFoldDB" id="A0A6I3W8M9"/>
<accession>A0A6I3W8M9</accession>
<gene>
    <name evidence="2" type="ORF">GNF76_04100</name>
</gene>
<sequence length="152" mass="17661">MPIHSNGYRLLNGRYSEPGRIYAVTVVTDQRRPIFTDFHLGRLLVKEMKLAHEEGSVSSLAWVIMPEHFHWLFELQEKPLPQVMCRVKSRSSLSINQSTKTSGRLWQKGYHDRAIRKEDDLRTIARYIVANPLRAGLVRKAGEYALWDASWL</sequence>
<dbReference type="SUPFAM" id="SSF143422">
    <property type="entry name" value="Transposase IS200-like"/>
    <property type="match status" value="1"/>
</dbReference>
<dbReference type="SMART" id="SM01321">
    <property type="entry name" value="Y1_Tnp"/>
    <property type="match status" value="1"/>
</dbReference>
<organism evidence="2 3">
    <name type="scientific">Pseudomonas spelaei</name>
    <dbReference type="NCBI Taxonomy" id="1055469"/>
    <lineage>
        <taxon>Bacteria</taxon>
        <taxon>Pseudomonadati</taxon>
        <taxon>Pseudomonadota</taxon>
        <taxon>Gammaproteobacteria</taxon>
        <taxon>Pseudomonadales</taxon>
        <taxon>Pseudomonadaceae</taxon>
        <taxon>Pseudomonas</taxon>
    </lineage>
</organism>
<reference evidence="2 3" key="1">
    <citation type="submission" date="2019-11" db="EMBL/GenBank/DDBJ databases">
        <title>Pseudomonas karstica sp. nov. and Pseudomonas spelaei sp. nov. from karst caves.</title>
        <authorList>
            <person name="Zeman M."/>
        </authorList>
    </citation>
    <scope>NUCLEOTIDE SEQUENCE [LARGE SCALE GENOMIC DNA]</scope>
    <source>
        <strain evidence="2 3">CCM 7893</strain>
    </source>
</reference>
<dbReference type="Gene3D" id="3.30.70.1290">
    <property type="entry name" value="Transposase IS200-like"/>
    <property type="match status" value="1"/>
</dbReference>